<evidence type="ECO:0000313" key="2">
    <source>
        <dbReference type="EMBL" id="OLQ08027.1"/>
    </source>
</evidence>
<sequence>MSETEQSSGHGATDEALVLSASAEGKPQQLPESMRWDLGQTMPDAETLRNLCLDDSEWSGFIASFAADAAELDWSVRVIQALLAQVTTSAVLRRKRRAAAHAFLQWLSVRKQARTSVPATAPAHSLECLLRSGAKLRTRLKEPKGPACSRAEKELAAVTRWSGKFADILADASVPALRDVPSDMADRWALKLTGFLAFAVAFLFMVVIGVPFSFIDIEVDKAEGSLGICVENRSTCEKGTIAISAGTDNLGNTHVVSRLMTTKFPLLDWLPRAQNVEADSLTNGDFSAPEPFADAVEA</sequence>
<protein>
    <submittedName>
        <fullName evidence="2">Uncharacterized protein</fullName>
    </submittedName>
</protein>
<comment type="caution">
    <text evidence="2">The sequence shown here is derived from an EMBL/GenBank/DDBJ whole genome shotgun (WGS) entry which is preliminary data.</text>
</comment>
<keyword evidence="1" id="KW-0812">Transmembrane</keyword>
<keyword evidence="1" id="KW-0472">Membrane</keyword>
<name>A0A1Q9EKW4_SYMMI</name>
<evidence type="ECO:0000256" key="1">
    <source>
        <dbReference type="SAM" id="Phobius"/>
    </source>
</evidence>
<organism evidence="2 3">
    <name type="scientific">Symbiodinium microadriaticum</name>
    <name type="common">Dinoflagellate</name>
    <name type="synonym">Zooxanthella microadriatica</name>
    <dbReference type="NCBI Taxonomy" id="2951"/>
    <lineage>
        <taxon>Eukaryota</taxon>
        <taxon>Sar</taxon>
        <taxon>Alveolata</taxon>
        <taxon>Dinophyceae</taxon>
        <taxon>Suessiales</taxon>
        <taxon>Symbiodiniaceae</taxon>
        <taxon>Symbiodinium</taxon>
    </lineage>
</organism>
<reference evidence="2 3" key="1">
    <citation type="submission" date="2016-02" db="EMBL/GenBank/DDBJ databases">
        <title>Genome analysis of coral dinoflagellate symbionts highlights evolutionary adaptations to a symbiotic lifestyle.</title>
        <authorList>
            <person name="Aranda M."/>
            <person name="Li Y."/>
            <person name="Liew Y.J."/>
            <person name="Baumgarten S."/>
            <person name="Simakov O."/>
            <person name="Wilson M."/>
            <person name="Piel J."/>
            <person name="Ashoor H."/>
            <person name="Bougouffa S."/>
            <person name="Bajic V.B."/>
            <person name="Ryu T."/>
            <person name="Ravasi T."/>
            <person name="Bayer T."/>
            <person name="Micklem G."/>
            <person name="Kim H."/>
            <person name="Bhak J."/>
            <person name="Lajeunesse T.C."/>
            <person name="Voolstra C.R."/>
        </authorList>
    </citation>
    <scope>NUCLEOTIDE SEQUENCE [LARGE SCALE GENOMIC DNA]</scope>
    <source>
        <strain evidence="2 3">CCMP2467</strain>
    </source>
</reference>
<proteinExistence type="predicted"/>
<accession>A0A1Q9EKW4</accession>
<feature type="transmembrane region" description="Helical" evidence="1">
    <location>
        <begin position="192"/>
        <end position="215"/>
    </location>
</feature>
<dbReference type="OrthoDB" id="414740at2759"/>
<gene>
    <name evidence="2" type="ORF">AK812_SmicGene8508</name>
</gene>
<keyword evidence="1" id="KW-1133">Transmembrane helix</keyword>
<dbReference type="EMBL" id="LSRX01000126">
    <property type="protein sequence ID" value="OLQ08027.1"/>
    <property type="molecule type" value="Genomic_DNA"/>
</dbReference>
<dbReference type="Proteomes" id="UP000186817">
    <property type="component" value="Unassembled WGS sequence"/>
</dbReference>
<dbReference type="AlphaFoldDB" id="A0A1Q9EKW4"/>
<keyword evidence="3" id="KW-1185">Reference proteome</keyword>
<evidence type="ECO:0000313" key="3">
    <source>
        <dbReference type="Proteomes" id="UP000186817"/>
    </source>
</evidence>